<dbReference type="GO" id="GO:0070628">
    <property type="term" value="F:proteasome binding"/>
    <property type="evidence" value="ECO:0007669"/>
    <property type="project" value="TreeGrafter"/>
</dbReference>
<name>A0A1R1XYP8_9FUNG</name>
<evidence type="ECO:0000256" key="2">
    <source>
        <dbReference type="ARBA" id="ARBA00004496"/>
    </source>
</evidence>
<evidence type="ECO:0000256" key="4">
    <source>
        <dbReference type="ARBA" id="ARBA00022942"/>
    </source>
</evidence>
<evidence type="ECO:0000313" key="9">
    <source>
        <dbReference type="EMBL" id="OMJ19817.1"/>
    </source>
</evidence>
<dbReference type="GO" id="GO:0005634">
    <property type="term" value="C:nucleus"/>
    <property type="evidence" value="ECO:0007669"/>
    <property type="project" value="UniProtKB-SubCell"/>
</dbReference>
<evidence type="ECO:0000259" key="7">
    <source>
        <dbReference type="PROSITE" id="PS51917"/>
    </source>
</evidence>
<dbReference type="PROSITE" id="PS51916">
    <property type="entry name" value="DEUBAD"/>
    <property type="match status" value="1"/>
</dbReference>
<dbReference type="GO" id="GO:0008541">
    <property type="term" value="C:proteasome regulatory particle, lid subcomplex"/>
    <property type="evidence" value="ECO:0007669"/>
    <property type="project" value="TreeGrafter"/>
</dbReference>
<dbReference type="InterPro" id="IPR032368">
    <property type="entry name" value="RPN13_DEUBAD"/>
</dbReference>
<dbReference type="InterPro" id="IPR038108">
    <property type="entry name" value="RPN13_DEUBAD_sf"/>
</dbReference>
<evidence type="ECO:0000256" key="3">
    <source>
        <dbReference type="ARBA" id="ARBA00022490"/>
    </source>
</evidence>
<keyword evidence="4 9" id="KW-0647">Proteasome</keyword>
<sequence length="352" mass="39281">MTSLFSQNNYSQLINQASSNYLYEFKAGRCLRDGQTDWVRPDTRKGTCFIEQDEEDGMAKFCWKPRNANEAEESWIVFPGDIVFSKVKESNDRVFVLKFFSSPERQFFWIQEADETKDSSIAETVTRLINGKDMDIDMDDAENIAQSEENPFEEPNANADMKSDVLTSAIFNHNEQSALAQEASTNLKTTLSTAAVGGVPSNMASTSSSRVIHDDITPINSLKPNFQNLKSIIENIRIPQSYTNSPLKLNDVITPGVILPLLTDKELCDALFPCLPEGVPKTKEELENTIRSPQFDNAIQSLSYALESGQMTPLAKSLGLPAEALTSVEGFLLAIKEKADKENQNQNQNQNQ</sequence>
<dbReference type="OrthoDB" id="340431at2759"/>
<dbReference type="EMBL" id="LSSN01001689">
    <property type="protein sequence ID" value="OMJ18645.1"/>
    <property type="molecule type" value="Genomic_DNA"/>
</dbReference>
<accession>A0A1R1XYP8</accession>
<comment type="subcellular location">
    <subcellularLocation>
        <location evidence="2">Cytoplasm</location>
    </subcellularLocation>
    <subcellularLocation>
        <location evidence="1">Nucleus</location>
    </subcellularLocation>
</comment>
<dbReference type="GO" id="GO:0061133">
    <property type="term" value="F:endopeptidase activator activity"/>
    <property type="evidence" value="ECO:0007669"/>
    <property type="project" value="TreeGrafter"/>
</dbReference>
<dbReference type="STRING" id="133412.A0A1R1XYP8"/>
<feature type="domain" description="Pru" evidence="7">
    <location>
        <begin position="17"/>
        <end position="132"/>
    </location>
</feature>
<evidence type="ECO:0000256" key="1">
    <source>
        <dbReference type="ARBA" id="ARBA00004123"/>
    </source>
</evidence>
<keyword evidence="5" id="KW-0539">Nucleus</keyword>
<reference evidence="9 10" key="1">
    <citation type="submission" date="2017-01" db="EMBL/GenBank/DDBJ databases">
        <authorList>
            <person name="Mah S.A."/>
            <person name="Swanson W.J."/>
            <person name="Moy G.W."/>
            <person name="Vacquier V.D."/>
        </authorList>
    </citation>
    <scope>NUCLEOTIDE SEQUENCE [LARGE SCALE GENOMIC DNA]</scope>
    <source>
        <strain evidence="9 10">GSMNP</strain>
    </source>
</reference>
<keyword evidence="10" id="KW-1185">Reference proteome</keyword>
<dbReference type="InterPro" id="IPR044868">
    <property type="entry name" value="Rpn13/ADRM1_Pru"/>
</dbReference>
<dbReference type="PANTHER" id="PTHR12225">
    <property type="entry name" value="ADHESION REGULATING MOLECULE 1 110 KDA CELL MEMBRANE GLYCOPROTEIN"/>
    <property type="match status" value="1"/>
</dbReference>
<dbReference type="Gene3D" id="1.10.2020.20">
    <property type="match status" value="1"/>
</dbReference>
<comment type="caution">
    <text evidence="9">The sequence shown here is derived from an EMBL/GenBank/DDBJ whole genome shotgun (WGS) entry which is preliminary data.</text>
</comment>
<dbReference type="InterPro" id="IPR038633">
    <property type="entry name" value="Rpn13/ADRM1_Pru_sf"/>
</dbReference>
<dbReference type="EMBL" id="LSSN01001390">
    <property type="protein sequence ID" value="OMJ19817.1"/>
    <property type="molecule type" value="Genomic_DNA"/>
</dbReference>
<evidence type="ECO:0000259" key="6">
    <source>
        <dbReference type="PROSITE" id="PS51916"/>
    </source>
</evidence>
<dbReference type="InterPro" id="IPR044867">
    <property type="entry name" value="DEUBAD_dom"/>
</dbReference>
<dbReference type="GO" id="GO:0005737">
    <property type="term" value="C:cytoplasm"/>
    <property type="evidence" value="ECO:0007669"/>
    <property type="project" value="UniProtKB-SubCell"/>
</dbReference>
<feature type="domain" description="DEUBAD" evidence="6">
    <location>
        <begin position="239"/>
        <end position="345"/>
    </location>
</feature>
<protein>
    <submittedName>
        <fullName evidence="9">26S proteasome regulatory subunit RPN13</fullName>
    </submittedName>
</protein>
<dbReference type="Pfam" id="PF04683">
    <property type="entry name" value="Rpn13_ADRM1_Pru"/>
    <property type="match status" value="1"/>
</dbReference>
<dbReference type="Pfam" id="PF16550">
    <property type="entry name" value="RPN13_C"/>
    <property type="match status" value="1"/>
</dbReference>
<evidence type="ECO:0000313" key="8">
    <source>
        <dbReference type="EMBL" id="OMJ18645.1"/>
    </source>
</evidence>
<dbReference type="Proteomes" id="UP000187283">
    <property type="component" value="Unassembled WGS sequence"/>
</dbReference>
<dbReference type="InterPro" id="IPR006773">
    <property type="entry name" value="Rpn13/ADRM1"/>
</dbReference>
<dbReference type="AlphaFoldDB" id="A0A1R1XYP8"/>
<organism evidence="9 10">
    <name type="scientific">Smittium culicis</name>
    <dbReference type="NCBI Taxonomy" id="133412"/>
    <lineage>
        <taxon>Eukaryota</taxon>
        <taxon>Fungi</taxon>
        <taxon>Fungi incertae sedis</taxon>
        <taxon>Zoopagomycota</taxon>
        <taxon>Kickxellomycotina</taxon>
        <taxon>Harpellomycetes</taxon>
        <taxon>Harpellales</taxon>
        <taxon>Legeriomycetaceae</taxon>
        <taxon>Smittium</taxon>
    </lineage>
</organism>
<gene>
    <name evidence="9" type="ORF">AYI70_g4495</name>
    <name evidence="8" type="ORF">AYI70_g5230</name>
</gene>
<proteinExistence type="predicted"/>
<dbReference type="PROSITE" id="PS51917">
    <property type="entry name" value="PRU"/>
    <property type="match status" value="1"/>
</dbReference>
<dbReference type="PANTHER" id="PTHR12225:SF0">
    <property type="entry name" value="PROTEASOMAL UBIQUITIN RECEPTOR ADRM1"/>
    <property type="match status" value="1"/>
</dbReference>
<evidence type="ECO:0000256" key="5">
    <source>
        <dbReference type="ARBA" id="ARBA00023242"/>
    </source>
</evidence>
<dbReference type="Gene3D" id="2.30.29.70">
    <property type="entry name" value="Proteasomal ubiquitin receptor Rpn13/ADRM1"/>
    <property type="match status" value="1"/>
</dbReference>
<keyword evidence="3" id="KW-0963">Cytoplasm</keyword>
<evidence type="ECO:0000313" key="10">
    <source>
        <dbReference type="Proteomes" id="UP000187283"/>
    </source>
</evidence>